<evidence type="ECO:0000313" key="2">
    <source>
        <dbReference type="EMBL" id="KOM34574.1"/>
    </source>
</evidence>
<dbReference type="AlphaFoldDB" id="A0A0L9TWM2"/>
<evidence type="ECO:0000313" key="3">
    <source>
        <dbReference type="Proteomes" id="UP000053144"/>
    </source>
</evidence>
<dbReference type="Gramene" id="KOM34574">
    <property type="protein sequence ID" value="KOM34574"/>
    <property type="gene ID" value="LR48_Vigan02g072400"/>
</dbReference>
<proteinExistence type="predicted"/>
<name>A0A0L9TWM2_PHAAN</name>
<dbReference type="EMBL" id="CM003372">
    <property type="protein sequence ID" value="KOM34574.1"/>
    <property type="molecule type" value="Genomic_DNA"/>
</dbReference>
<feature type="region of interest" description="Disordered" evidence="1">
    <location>
        <begin position="1"/>
        <end position="48"/>
    </location>
</feature>
<organism evidence="2 3">
    <name type="scientific">Phaseolus angularis</name>
    <name type="common">Azuki bean</name>
    <name type="synonym">Vigna angularis</name>
    <dbReference type="NCBI Taxonomy" id="3914"/>
    <lineage>
        <taxon>Eukaryota</taxon>
        <taxon>Viridiplantae</taxon>
        <taxon>Streptophyta</taxon>
        <taxon>Embryophyta</taxon>
        <taxon>Tracheophyta</taxon>
        <taxon>Spermatophyta</taxon>
        <taxon>Magnoliopsida</taxon>
        <taxon>eudicotyledons</taxon>
        <taxon>Gunneridae</taxon>
        <taxon>Pentapetalae</taxon>
        <taxon>rosids</taxon>
        <taxon>fabids</taxon>
        <taxon>Fabales</taxon>
        <taxon>Fabaceae</taxon>
        <taxon>Papilionoideae</taxon>
        <taxon>50 kb inversion clade</taxon>
        <taxon>NPAAA clade</taxon>
        <taxon>indigoferoid/millettioid clade</taxon>
        <taxon>Phaseoleae</taxon>
        <taxon>Vigna</taxon>
    </lineage>
</organism>
<dbReference type="Proteomes" id="UP000053144">
    <property type="component" value="Chromosome 2"/>
</dbReference>
<gene>
    <name evidence="2" type="ORF">LR48_Vigan02g072400</name>
</gene>
<reference evidence="3" key="1">
    <citation type="journal article" date="2015" name="Proc. Natl. Acad. Sci. U.S.A.">
        <title>Genome sequencing of adzuki bean (Vigna angularis) provides insight into high starch and low fat accumulation and domestication.</title>
        <authorList>
            <person name="Yang K."/>
            <person name="Tian Z."/>
            <person name="Chen C."/>
            <person name="Luo L."/>
            <person name="Zhao B."/>
            <person name="Wang Z."/>
            <person name="Yu L."/>
            <person name="Li Y."/>
            <person name="Sun Y."/>
            <person name="Li W."/>
            <person name="Chen Y."/>
            <person name="Li Y."/>
            <person name="Zhang Y."/>
            <person name="Ai D."/>
            <person name="Zhao J."/>
            <person name="Shang C."/>
            <person name="Ma Y."/>
            <person name="Wu B."/>
            <person name="Wang M."/>
            <person name="Gao L."/>
            <person name="Sun D."/>
            <person name="Zhang P."/>
            <person name="Guo F."/>
            <person name="Wang W."/>
            <person name="Li Y."/>
            <person name="Wang J."/>
            <person name="Varshney R.K."/>
            <person name="Wang J."/>
            <person name="Ling H.Q."/>
            <person name="Wan P."/>
        </authorList>
    </citation>
    <scope>NUCLEOTIDE SEQUENCE</scope>
    <source>
        <strain evidence="3">cv. Jingnong 6</strain>
    </source>
</reference>
<evidence type="ECO:0000256" key="1">
    <source>
        <dbReference type="SAM" id="MobiDB-lite"/>
    </source>
</evidence>
<protein>
    <submittedName>
        <fullName evidence="2">Uncharacterized protein</fullName>
    </submittedName>
</protein>
<sequence length="273" mass="31157">MKQESDSRLPLFDGGDPPPPPSPPSRHENWKLARIRPSGSYTSDSTREISERIQIGQEGSPTPKKTHLSEDDPLGALDELTKIISDAPMNVHWDSTTFGREAQISLYLHQQDGRELASRREEINIRLIQLWMMYMFDVSNKKGFNDVYGFNDPSMTHERNKFDDIQTYITTYFGMGKDIYFFPYILGSLATHMMLSGRSTATATKLAWVALKGSLLLKIAKQLKVRKREVGKRKTQQCLRGIRVHLALETSVKSNFAMLALVEIETETERTHH</sequence>
<accession>A0A0L9TWM2</accession>